<reference evidence="4 5" key="1">
    <citation type="submission" date="2014-09" db="EMBL/GenBank/DDBJ databases">
        <title>Complete genome sequence of Endomicrobium proavitum.</title>
        <authorList>
            <person name="Zheng H."/>
        </authorList>
    </citation>
    <scope>NUCLEOTIDE SEQUENCE [LARGE SCALE GENOMIC DNA]</scope>
    <source>
        <strain evidence="4 5">Rsa215</strain>
    </source>
</reference>
<name>A0A0G3WH96_9BACT</name>
<sequence length="295" mass="34330">MINIAFGLSDGFSKYCATAVASILANHKMTSPENKIHFFFMGNLAEKSKNNFLKLKKIQDFDYTFIGVNTPEFEKIPLNGRNPATLYRLLTPALLPENIDKAITLGCDLVFNDDVQKLWDTNIDNYYIAAVKDADISHGYKQWKETYFNADVIMFNIKKLKEFGFNNKWKEFVCNEKNMEGLEFSEQDILNSLITQKIYFLDNIFNMTGGHCFASSQETIAKTIVAHFAGAKPWQPTCIHPLKNLYFKYETLTPSKQSKFKHYAAYYIDFIKRNPLFLFKKNYRAKLKNFIFKKY</sequence>
<dbReference type="STRING" id="1408281.Epro_0324"/>
<dbReference type="CDD" id="cd04194">
    <property type="entry name" value="GT8_A4GalT_like"/>
    <property type="match status" value="1"/>
</dbReference>
<keyword evidence="3" id="KW-0479">Metal-binding</keyword>
<dbReference type="RefSeq" id="WP_052569984.1">
    <property type="nucleotide sequence ID" value="NZ_CP009498.1"/>
</dbReference>
<organism evidence="4 5">
    <name type="scientific">Endomicrobium proavitum</name>
    <dbReference type="NCBI Taxonomy" id="1408281"/>
    <lineage>
        <taxon>Bacteria</taxon>
        <taxon>Pseudomonadati</taxon>
        <taxon>Elusimicrobiota</taxon>
        <taxon>Endomicrobiia</taxon>
        <taxon>Endomicrobiales</taxon>
        <taxon>Endomicrobiaceae</taxon>
        <taxon>Endomicrobium</taxon>
    </lineage>
</organism>
<dbReference type="Gene3D" id="3.90.550.10">
    <property type="entry name" value="Spore Coat Polysaccharide Biosynthesis Protein SpsA, Chain A"/>
    <property type="match status" value="1"/>
</dbReference>
<dbReference type="AlphaFoldDB" id="A0A0G3WH96"/>
<dbReference type="Proteomes" id="UP000035337">
    <property type="component" value="Chromosome"/>
</dbReference>
<dbReference type="GO" id="GO:0046872">
    <property type="term" value="F:metal ion binding"/>
    <property type="evidence" value="ECO:0007669"/>
    <property type="project" value="UniProtKB-KW"/>
</dbReference>
<keyword evidence="1" id="KW-0328">Glycosyltransferase</keyword>
<dbReference type="PANTHER" id="PTHR13778:SF47">
    <property type="entry name" value="LIPOPOLYSACCHARIDE 1,3-GALACTOSYLTRANSFERASE"/>
    <property type="match status" value="1"/>
</dbReference>
<evidence type="ECO:0000256" key="1">
    <source>
        <dbReference type="ARBA" id="ARBA00022676"/>
    </source>
</evidence>
<evidence type="ECO:0000313" key="4">
    <source>
        <dbReference type="EMBL" id="AKL97703.1"/>
    </source>
</evidence>
<accession>A0A0G3WH96</accession>
<dbReference type="InterPro" id="IPR029044">
    <property type="entry name" value="Nucleotide-diphossugar_trans"/>
</dbReference>
<dbReference type="SUPFAM" id="SSF53448">
    <property type="entry name" value="Nucleotide-diphospho-sugar transferases"/>
    <property type="match status" value="1"/>
</dbReference>
<dbReference type="EMBL" id="CP009498">
    <property type="protein sequence ID" value="AKL97703.1"/>
    <property type="molecule type" value="Genomic_DNA"/>
</dbReference>
<keyword evidence="2 4" id="KW-0808">Transferase</keyword>
<gene>
    <name evidence="4" type="primary">waaJ</name>
    <name evidence="4" type="ORF">Epro_0324</name>
</gene>
<protein>
    <submittedName>
        <fullName evidence="4">UDP-D-glucose:(Galactosyl)lipopolysaccharide glucosyltransferase</fullName>
    </submittedName>
</protein>
<evidence type="ECO:0000256" key="3">
    <source>
        <dbReference type="ARBA" id="ARBA00022723"/>
    </source>
</evidence>
<dbReference type="InterPro" id="IPR002495">
    <property type="entry name" value="Glyco_trans_8"/>
</dbReference>
<proteinExistence type="predicted"/>
<evidence type="ECO:0000313" key="5">
    <source>
        <dbReference type="Proteomes" id="UP000035337"/>
    </source>
</evidence>
<dbReference type="Pfam" id="PF01501">
    <property type="entry name" value="Glyco_transf_8"/>
    <property type="match status" value="1"/>
</dbReference>
<dbReference type="GO" id="GO:0016757">
    <property type="term" value="F:glycosyltransferase activity"/>
    <property type="evidence" value="ECO:0007669"/>
    <property type="project" value="UniProtKB-KW"/>
</dbReference>
<evidence type="ECO:0000256" key="2">
    <source>
        <dbReference type="ARBA" id="ARBA00022679"/>
    </source>
</evidence>
<dbReference type="PANTHER" id="PTHR13778">
    <property type="entry name" value="GLYCOSYLTRANSFERASE 8 DOMAIN-CONTAINING PROTEIN"/>
    <property type="match status" value="1"/>
</dbReference>
<dbReference type="InterPro" id="IPR050748">
    <property type="entry name" value="Glycosyltrans_8_dom-fam"/>
</dbReference>
<keyword evidence="5" id="KW-1185">Reference proteome</keyword>
<dbReference type="KEGG" id="epo:Epro_0324"/>
<dbReference type="OrthoDB" id="307532at2"/>